<keyword evidence="2" id="KW-1185">Reference proteome</keyword>
<accession>A0ACC6KXE3</accession>
<evidence type="ECO:0000313" key="1">
    <source>
        <dbReference type="EMBL" id="MDR6783896.1"/>
    </source>
</evidence>
<comment type="caution">
    <text evidence="1">The sequence shown here is derived from an EMBL/GenBank/DDBJ whole genome shotgun (WGS) entry which is preliminary data.</text>
</comment>
<organism evidence="1 2">
    <name type="scientific">Pedobacter africanus</name>
    <dbReference type="NCBI Taxonomy" id="151894"/>
    <lineage>
        <taxon>Bacteria</taxon>
        <taxon>Pseudomonadati</taxon>
        <taxon>Bacteroidota</taxon>
        <taxon>Sphingobacteriia</taxon>
        <taxon>Sphingobacteriales</taxon>
        <taxon>Sphingobacteriaceae</taxon>
        <taxon>Pedobacter</taxon>
    </lineage>
</organism>
<evidence type="ECO:0000313" key="2">
    <source>
        <dbReference type="Proteomes" id="UP001246858"/>
    </source>
</evidence>
<reference evidence="1" key="1">
    <citation type="submission" date="2023-07" db="EMBL/GenBank/DDBJ databases">
        <title>Sorghum-associated microbial communities from plants grown in Nebraska, USA.</title>
        <authorList>
            <person name="Schachtman D."/>
        </authorList>
    </citation>
    <scope>NUCLEOTIDE SEQUENCE</scope>
    <source>
        <strain evidence="1">2697</strain>
    </source>
</reference>
<protein>
    <submittedName>
        <fullName evidence="1">Uncharacterized protein</fullName>
    </submittedName>
</protein>
<name>A0ACC6KXE3_9SPHI</name>
<dbReference type="Proteomes" id="UP001246858">
    <property type="component" value="Unassembled WGS sequence"/>
</dbReference>
<gene>
    <name evidence="1" type="ORF">J2X78_002461</name>
</gene>
<dbReference type="EMBL" id="JAVDTF010000002">
    <property type="protein sequence ID" value="MDR6783896.1"/>
    <property type="molecule type" value="Genomic_DNA"/>
</dbReference>
<sequence>MKKSINTLIMLFSVLLVLAACKKQVDNLEPVSDKTGEIGSDELLNYYIVLRHQNDYPNLPQNLLQVFDFTKYGWDTEVTTRLFNVTSQSKQKIVFNNNKLVYDIAGDGKDVYSFQLAKDSEGKITLSTYQYVSKGDMIAIFYAQIFKKTEAPIFKGKIFRLWNNTIYFLKFTPNNTWYSSFYEDFRDADVRVYHQDSPVIWAGSVNPRDKFLGVCVPYWKDINQPLMLVDADPGGFQMYSVFK</sequence>
<proteinExistence type="predicted"/>